<dbReference type="RefSeq" id="WP_157165435.1">
    <property type="nucleotide sequence ID" value="NZ_WPNZ01000005.1"/>
</dbReference>
<reference evidence="1 2" key="1">
    <citation type="submission" date="2019-11" db="EMBL/GenBank/DDBJ databases">
        <title>Streptomyces typhae sp. nov., a novel endophytic actinomycete isolated from the root of cattail pollen (Typha angustifolia L.).</title>
        <authorList>
            <person name="Peng C."/>
        </authorList>
    </citation>
    <scope>NUCLEOTIDE SEQUENCE [LARGE SCALE GENOMIC DNA]</scope>
    <source>
        <strain evidence="2">p1417</strain>
    </source>
</reference>
<evidence type="ECO:0000313" key="2">
    <source>
        <dbReference type="Proteomes" id="UP000483802"/>
    </source>
</evidence>
<dbReference type="Proteomes" id="UP000483802">
    <property type="component" value="Unassembled WGS sequence"/>
</dbReference>
<protein>
    <submittedName>
        <fullName evidence="1">Uncharacterized protein</fullName>
    </submittedName>
</protein>
<organism evidence="1 2">
    <name type="scientific">Streptomyces typhae</name>
    <dbReference type="NCBI Taxonomy" id="2681492"/>
    <lineage>
        <taxon>Bacteria</taxon>
        <taxon>Bacillati</taxon>
        <taxon>Actinomycetota</taxon>
        <taxon>Actinomycetes</taxon>
        <taxon>Kitasatosporales</taxon>
        <taxon>Streptomycetaceae</taxon>
        <taxon>Streptomyces</taxon>
    </lineage>
</organism>
<evidence type="ECO:0000313" key="1">
    <source>
        <dbReference type="EMBL" id="MVO85399.1"/>
    </source>
</evidence>
<proteinExistence type="predicted"/>
<dbReference type="EMBL" id="WPNZ01000005">
    <property type="protein sequence ID" value="MVO85399.1"/>
    <property type="molecule type" value="Genomic_DNA"/>
</dbReference>
<dbReference type="AlphaFoldDB" id="A0A6L6WV30"/>
<sequence length="64" mass="7196">MRKELSNDAAAAARYERYGALPERIRFEDMSEEVEAGRSSGEHGSYTTEGSWKYYSCLALDLGL</sequence>
<name>A0A6L6WV30_9ACTN</name>
<comment type="caution">
    <text evidence="1">The sequence shown here is derived from an EMBL/GenBank/DDBJ whole genome shotgun (WGS) entry which is preliminary data.</text>
</comment>
<gene>
    <name evidence="1" type="ORF">GPA10_11700</name>
</gene>
<accession>A0A6L6WV30</accession>
<keyword evidence="2" id="KW-1185">Reference proteome</keyword>